<reference evidence="1" key="1">
    <citation type="submission" date="2022-06" db="EMBL/GenBank/DDBJ databases">
        <authorList>
            <consortium name="SYNGENTA / RWTH Aachen University"/>
        </authorList>
    </citation>
    <scope>NUCLEOTIDE SEQUENCE</scope>
</reference>
<gene>
    <name evidence="1" type="ORF">PPACK8108_LOCUS7065</name>
</gene>
<sequence>MARGRVGLGGIGWVGRAVWDGLSEPRTKLSIGCRSIEQGEAGLFLAANKSGGMGRLVLAGPDWDWPARKQIRGVGQAGISKNNENNNNKNLWPSYQLAVGLLIKEDRARRVGLGFLGQLQLFDCQLNSTIKFCQRQSGLRRAENSSRQGNAMMEGFDCGNDTDTAELAVMNLGSSLDIEF</sequence>
<protein>
    <submittedName>
        <fullName evidence="1">Uncharacterized protein</fullName>
    </submittedName>
</protein>
<evidence type="ECO:0000313" key="2">
    <source>
        <dbReference type="Proteomes" id="UP001153365"/>
    </source>
</evidence>
<accession>A0AAV0AVM9</accession>
<comment type="caution">
    <text evidence="1">The sequence shown here is derived from an EMBL/GenBank/DDBJ whole genome shotgun (WGS) entry which is preliminary data.</text>
</comment>
<organism evidence="1 2">
    <name type="scientific">Phakopsora pachyrhizi</name>
    <name type="common">Asian soybean rust disease fungus</name>
    <dbReference type="NCBI Taxonomy" id="170000"/>
    <lineage>
        <taxon>Eukaryota</taxon>
        <taxon>Fungi</taxon>
        <taxon>Dikarya</taxon>
        <taxon>Basidiomycota</taxon>
        <taxon>Pucciniomycotina</taxon>
        <taxon>Pucciniomycetes</taxon>
        <taxon>Pucciniales</taxon>
        <taxon>Phakopsoraceae</taxon>
        <taxon>Phakopsora</taxon>
    </lineage>
</organism>
<proteinExistence type="predicted"/>
<name>A0AAV0AVM9_PHAPC</name>
<keyword evidence="2" id="KW-1185">Reference proteome</keyword>
<dbReference type="AlphaFoldDB" id="A0AAV0AVM9"/>
<dbReference type="Proteomes" id="UP001153365">
    <property type="component" value="Unassembled WGS sequence"/>
</dbReference>
<evidence type="ECO:0000313" key="1">
    <source>
        <dbReference type="EMBL" id="CAH7672258.1"/>
    </source>
</evidence>
<dbReference type="EMBL" id="CALTRL010001378">
    <property type="protein sequence ID" value="CAH7672258.1"/>
    <property type="molecule type" value="Genomic_DNA"/>
</dbReference>